<evidence type="ECO:0000259" key="3">
    <source>
        <dbReference type="SMART" id="SM00594"/>
    </source>
</evidence>
<dbReference type="PANTHER" id="PTHR23322">
    <property type="entry name" value="FAS-ASSOCIATED PROTEIN"/>
    <property type="match status" value="1"/>
</dbReference>
<feature type="region of interest" description="Disordered" evidence="2">
    <location>
        <begin position="53"/>
        <end position="102"/>
    </location>
</feature>
<reference evidence="4" key="2">
    <citation type="journal article" date="2022" name="Elife">
        <title>Obligate sexual reproduction of a homothallic fungus closely related to the Cryptococcus pathogenic species complex.</title>
        <authorList>
            <person name="Passer A.R."/>
            <person name="Clancey S.A."/>
            <person name="Shea T."/>
            <person name="David-Palma M."/>
            <person name="Averette A.F."/>
            <person name="Boekhout T."/>
            <person name="Porcel B.M."/>
            <person name="Nowrousian M."/>
            <person name="Cuomo C.A."/>
            <person name="Sun S."/>
            <person name="Heitman J."/>
            <person name="Coelho M.A."/>
        </authorList>
    </citation>
    <scope>NUCLEOTIDE SEQUENCE</scope>
    <source>
        <strain evidence="4">CBS 7841</strain>
    </source>
</reference>
<reference evidence="4" key="1">
    <citation type="submission" date="2016-06" db="EMBL/GenBank/DDBJ databases">
        <authorList>
            <person name="Cuomo C."/>
            <person name="Litvintseva A."/>
            <person name="Heitman J."/>
            <person name="Chen Y."/>
            <person name="Sun S."/>
            <person name="Springer D."/>
            <person name="Dromer F."/>
            <person name="Young S."/>
            <person name="Zeng Q."/>
            <person name="Chapman S."/>
            <person name="Gujja S."/>
            <person name="Saif S."/>
            <person name="Birren B."/>
        </authorList>
    </citation>
    <scope>NUCLEOTIDE SEQUENCE</scope>
    <source>
        <strain evidence="4">CBS 7841</strain>
    </source>
</reference>
<dbReference type="EMBL" id="CP143786">
    <property type="protein sequence ID" value="WVN88020.1"/>
    <property type="molecule type" value="Genomic_DNA"/>
</dbReference>
<dbReference type="GO" id="GO:0036503">
    <property type="term" value="P:ERAD pathway"/>
    <property type="evidence" value="ECO:0007669"/>
    <property type="project" value="TreeGrafter"/>
</dbReference>
<dbReference type="PANTHER" id="PTHR23322:SF1">
    <property type="entry name" value="FAS-ASSOCIATED FACTOR 2"/>
    <property type="match status" value="1"/>
</dbReference>
<reference evidence="4" key="3">
    <citation type="submission" date="2024-01" db="EMBL/GenBank/DDBJ databases">
        <authorList>
            <person name="Coelho M.A."/>
            <person name="David-Palma M."/>
            <person name="Shea T."/>
            <person name="Sun S."/>
            <person name="Cuomo C.A."/>
            <person name="Heitman J."/>
        </authorList>
    </citation>
    <scope>NUCLEOTIDE SEQUENCE</scope>
    <source>
        <strain evidence="4">CBS 7841</strain>
    </source>
</reference>
<dbReference type="AlphaFoldDB" id="A0AAJ8M123"/>
<gene>
    <name evidence="4" type="ORF">L203_103219</name>
</gene>
<feature type="coiled-coil region" evidence="1">
    <location>
        <begin position="330"/>
        <end position="387"/>
    </location>
</feature>
<feature type="domain" description="UAS" evidence="3">
    <location>
        <begin position="175"/>
        <end position="289"/>
    </location>
</feature>
<evidence type="ECO:0000313" key="4">
    <source>
        <dbReference type="EMBL" id="WVN88020.1"/>
    </source>
</evidence>
<keyword evidence="1" id="KW-0175">Coiled coil</keyword>
<dbReference type="KEGG" id="cdep:91087430"/>
<feature type="compositionally biased region" description="Polar residues" evidence="2">
    <location>
        <begin position="64"/>
        <end position="74"/>
    </location>
</feature>
<evidence type="ECO:0000256" key="1">
    <source>
        <dbReference type="SAM" id="Coils"/>
    </source>
</evidence>
<dbReference type="Gene3D" id="3.40.30.10">
    <property type="entry name" value="Glutaredoxin"/>
    <property type="match status" value="1"/>
</dbReference>
<organism evidence="4 5">
    <name type="scientific">Cryptococcus depauperatus CBS 7841</name>
    <dbReference type="NCBI Taxonomy" id="1295531"/>
    <lineage>
        <taxon>Eukaryota</taxon>
        <taxon>Fungi</taxon>
        <taxon>Dikarya</taxon>
        <taxon>Basidiomycota</taxon>
        <taxon>Agaricomycotina</taxon>
        <taxon>Tremellomycetes</taxon>
        <taxon>Tremellales</taxon>
        <taxon>Cryptococcaceae</taxon>
        <taxon>Cryptococcus</taxon>
    </lineage>
</organism>
<evidence type="ECO:0000256" key="2">
    <source>
        <dbReference type="SAM" id="MobiDB-lite"/>
    </source>
</evidence>
<dbReference type="GO" id="GO:0005783">
    <property type="term" value="C:endoplasmic reticulum"/>
    <property type="evidence" value="ECO:0007669"/>
    <property type="project" value="TreeGrafter"/>
</dbReference>
<dbReference type="GO" id="GO:0043130">
    <property type="term" value="F:ubiquitin binding"/>
    <property type="evidence" value="ECO:0007669"/>
    <property type="project" value="TreeGrafter"/>
</dbReference>
<dbReference type="SMART" id="SM00594">
    <property type="entry name" value="UAS"/>
    <property type="match status" value="1"/>
</dbReference>
<name>A0AAJ8M123_9TREE</name>
<dbReference type="InterPro" id="IPR050730">
    <property type="entry name" value="UBX_domain-protein"/>
</dbReference>
<dbReference type="Proteomes" id="UP000094043">
    <property type="component" value="Chromosome 3"/>
</dbReference>
<protein>
    <recommendedName>
        <fullName evidence="3">UAS domain-containing protein</fullName>
    </recommendedName>
</protein>
<evidence type="ECO:0000313" key="5">
    <source>
        <dbReference type="Proteomes" id="UP000094043"/>
    </source>
</evidence>
<dbReference type="InterPro" id="IPR006577">
    <property type="entry name" value="UAS"/>
</dbReference>
<accession>A0AAJ8M123</accession>
<proteinExistence type="predicted"/>
<keyword evidence="5" id="KW-1185">Reference proteome</keyword>
<dbReference type="RefSeq" id="XP_066068720.1">
    <property type="nucleotide sequence ID" value="XM_066212623.1"/>
</dbReference>
<dbReference type="GeneID" id="91087430"/>
<sequence>MSLSQSQQEALDNLWAVTASGTEGARQRDKALLEENGWNVQATVEQIFSMDGQEKNDWPDAGPSLTTASSQTRVQDPLRSPVRGLRRSGNVGGRPKPRGARGTATVGLSLWSIVAFPWVLSVSRSVDTSTVGTFMPLAWLPHLPQFLLPPTPGWPTGHLPQDPTTACLNFVRDLEVFTSSSSQDGTLPSFYVGPYREFLMHLRKEGVVGLVVLVSAEHEDDGEFKRGTLCDRDVVKTLKDEHVAVWAADISSREGYQVSQTLLTTCYPSLTFLSTLPSSSSTPKLSILTTIAGSPSTSTSPMSVLHTLQTSILPRTRPFHTRLRNERLALEETRHLRAEQDRALREAERRDREKLVERQKKDEAERLQKARLAEETLRQAKRQENRREWRRFARSHLLPPNKGTIRVSIRTPLSAERHIRQFQPSTSTVDLFVYAETLLISSCYPASDDPSSPPEGVDPLASEGAALEEEFAFSLVTAYPRQEVQCVKQGGEAVWDMIKKNGGALFIEKKEGREWEWRDSGEESEEEIDDKDS</sequence>